<dbReference type="InterPro" id="IPR014712">
    <property type="entry name" value="ANTH_dom_sf"/>
</dbReference>
<dbReference type="SMART" id="SM00273">
    <property type="entry name" value="ENTH"/>
    <property type="match status" value="1"/>
</dbReference>
<reference evidence="3 4" key="1">
    <citation type="submission" date="2017-10" db="EMBL/GenBank/DDBJ databases">
        <title>Development of genomic resources for the powdery mildew, Erysiphe pulchra.</title>
        <authorList>
            <person name="Wadl P.A."/>
            <person name="Mack B.M."/>
            <person name="Moore G."/>
            <person name="Beltz S.B."/>
        </authorList>
    </citation>
    <scope>NUCLEOTIDE SEQUENCE [LARGE SCALE GENOMIC DNA]</scope>
    <source>
        <strain evidence="3">Cflorida</strain>
    </source>
</reference>
<dbReference type="Pfam" id="PF07651">
    <property type="entry name" value="ANTH"/>
    <property type="match status" value="1"/>
</dbReference>
<dbReference type="AlphaFoldDB" id="A0A2S4PWJ6"/>
<feature type="compositionally biased region" description="Polar residues" evidence="1">
    <location>
        <begin position="268"/>
        <end position="278"/>
    </location>
</feature>
<dbReference type="GO" id="GO:0006900">
    <property type="term" value="P:vesicle budding from membrane"/>
    <property type="evidence" value="ECO:0007669"/>
    <property type="project" value="TreeGrafter"/>
</dbReference>
<feature type="region of interest" description="Disordered" evidence="1">
    <location>
        <begin position="405"/>
        <end position="449"/>
    </location>
</feature>
<dbReference type="SUPFAM" id="SSF48464">
    <property type="entry name" value="ENTH/VHS domain"/>
    <property type="match status" value="1"/>
</dbReference>
<proteinExistence type="predicted"/>
<dbReference type="Gene3D" id="1.25.40.90">
    <property type="match status" value="1"/>
</dbReference>
<dbReference type="GO" id="GO:0005905">
    <property type="term" value="C:clathrin-coated pit"/>
    <property type="evidence" value="ECO:0007669"/>
    <property type="project" value="TreeGrafter"/>
</dbReference>
<comment type="caution">
    <text evidence="3">The sequence shown here is derived from an EMBL/GenBank/DDBJ whole genome shotgun (WGS) entry which is preliminary data.</text>
</comment>
<sequence length="539" mass="60024">MASTFEKSVKGATKYKVRRTSQAAPPKSKYLSHILIATHSGESGVAEIFRTLQYRLRDSTWTIVFKSLITIHTMIREGSPDVTLAYLSRNRHMLAISSFSDVQTQGRNIRQYTNYLNERLGAFKETKCDYVRGAKGRLEKLTVEKGLLRETESVLDNEPENEITVTVFRMLVWDLLSLFHTMNTGLINILGMEFVARQHETKTKVVVPKLKHAPINLGRQLEDYLRDPEFEANRIQYLKEQEAKISRNTRGKKLSSRNEFQPRPHTSAGFTSNKTSVQAKGPDPDLIDFFESIEQNQQPLMTQSGSKQDTFNANNAAHFQVHENQLFRQNGQQTSQVGQPSFITSNTNGYSFQVPFQPNAVSSIGQNQITSYTTPIPQQYTGLSIPGTTQTTNPFRQSMRLSNLQAPSGLPQTSLSPITPSSARLSTNPFAMSSNTPSHPFSPPPDQNFQQIQQIPQSAPSISPVASGTNPFASSVASIGINSGYMQPAVTGKSQHSGNTNPFRQTTAGLEWQSKQQPIGGGLDNIETIPVFPRPMQQQ</sequence>
<keyword evidence="4" id="KW-1185">Reference proteome</keyword>
<feature type="region of interest" description="Disordered" evidence="1">
    <location>
        <begin position="246"/>
        <end position="283"/>
    </location>
</feature>
<dbReference type="GO" id="GO:0005545">
    <property type="term" value="F:1-phosphatidylinositol binding"/>
    <property type="evidence" value="ECO:0007669"/>
    <property type="project" value="InterPro"/>
</dbReference>
<feature type="domain" description="ENTH" evidence="2">
    <location>
        <begin position="1"/>
        <end position="130"/>
    </location>
</feature>
<dbReference type="PANTHER" id="PTHR22951">
    <property type="entry name" value="CLATHRIN ASSEMBLY PROTEIN"/>
    <property type="match status" value="1"/>
</dbReference>
<evidence type="ECO:0000259" key="2">
    <source>
        <dbReference type="PROSITE" id="PS50942"/>
    </source>
</evidence>
<evidence type="ECO:0000313" key="3">
    <source>
        <dbReference type="EMBL" id="POS86420.1"/>
    </source>
</evidence>
<dbReference type="EMBL" id="PEDP01000336">
    <property type="protein sequence ID" value="POS86420.1"/>
    <property type="molecule type" value="Genomic_DNA"/>
</dbReference>
<dbReference type="GO" id="GO:0048268">
    <property type="term" value="P:clathrin coat assembly"/>
    <property type="evidence" value="ECO:0007669"/>
    <property type="project" value="InterPro"/>
</dbReference>
<feature type="non-terminal residue" evidence="3">
    <location>
        <position position="539"/>
    </location>
</feature>
<dbReference type="InterPro" id="IPR013809">
    <property type="entry name" value="ENTH"/>
</dbReference>
<dbReference type="PANTHER" id="PTHR22951:SF5">
    <property type="entry name" value="PHOSPHATIDYLINOSITOL-BINDING CLATHRIN ASSEMBLY PROTEIN LAP"/>
    <property type="match status" value="1"/>
</dbReference>
<dbReference type="GO" id="GO:0032050">
    <property type="term" value="F:clathrin heavy chain binding"/>
    <property type="evidence" value="ECO:0007669"/>
    <property type="project" value="TreeGrafter"/>
</dbReference>
<feature type="compositionally biased region" description="Polar residues" evidence="1">
    <location>
        <begin position="405"/>
        <end position="439"/>
    </location>
</feature>
<dbReference type="InterPro" id="IPR045192">
    <property type="entry name" value="AP180-like"/>
</dbReference>
<accession>A0A2S4PWJ6</accession>
<dbReference type="Proteomes" id="UP000237438">
    <property type="component" value="Unassembled WGS sequence"/>
</dbReference>
<protein>
    <recommendedName>
        <fullName evidence="2">ENTH domain-containing protein</fullName>
    </recommendedName>
</protein>
<dbReference type="OrthoDB" id="44015at2759"/>
<evidence type="ECO:0000256" key="1">
    <source>
        <dbReference type="SAM" id="MobiDB-lite"/>
    </source>
</evidence>
<dbReference type="SUPFAM" id="SSF89009">
    <property type="entry name" value="GAT-like domain"/>
    <property type="match status" value="1"/>
</dbReference>
<dbReference type="GO" id="GO:0000149">
    <property type="term" value="F:SNARE binding"/>
    <property type="evidence" value="ECO:0007669"/>
    <property type="project" value="TreeGrafter"/>
</dbReference>
<name>A0A2S4PWJ6_9PEZI</name>
<dbReference type="Gene3D" id="1.20.58.150">
    <property type="entry name" value="ANTH domain"/>
    <property type="match status" value="1"/>
</dbReference>
<dbReference type="InterPro" id="IPR008942">
    <property type="entry name" value="ENTH_VHS"/>
</dbReference>
<dbReference type="CDD" id="cd16988">
    <property type="entry name" value="ANTH_N_YAP180"/>
    <property type="match status" value="1"/>
</dbReference>
<dbReference type="GO" id="GO:0072583">
    <property type="term" value="P:clathrin-dependent endocytosis"/>
    <property type="evidence" value="ECO:0007669"/>
    <property type="project" value="InterPro"/>
</dbReference>
<evidence type="ECO:0000313" key="4">
    <source>
        <dbReference type="Proteomes" id="UP000237438"/>
    </source>
</evidence>
<gene>
    <name evidence="3" type="ORF">EPUL_001398</name>
</gene>
<dbReference type="InterPro" id="IPR011417">
    <property type="entry name" value="ANTH_dom"/>
</dbReference>
<dbReference type="GO" id="GO:0005546">
    <property type="term" value="F:phosphatidylinositol-4,5-bisphosphate binding"/>
    <property type="evidence" value="ECO:0007669"/>
    <property type="project" value="TreeGrafter"/>
</dbReference>
<organism evidence="3 4">
    <name type="scientific">Erysiphe pulchra</name>
    <dbReference type="NCBI Taxonomy" id="225359"/>
    <lineage>
        <taxon>Eukaryota</taxon>
        <taxon>Fungi</taxon>
        <taxon>Dikarya</taxon>
        <taxon>Ascomycota</taxon>
        <taxon>Pezizomycotina</taxon>
        <taxon>Leotiomycetes</taxon>
        <taxon>Erysiphales</taxon>
        <taxon>Erysiphaceae</taxon>
        <taxon>Erysiphe</taxon>
    </lineage>
</organism>
<dbReference type="STRING" id="225359.A0A2S4PWJ6"/>
<dbReference type="PROSITE" id="PS50942">
    <property type="entry name" value="ENTH"/>
    <property type="match status" value="1"/>
</dbReference>
<dbReference type="GO" id="GO:0030136">
    <property type="term" value="C:clathrin-coated vesicle"/>
    <property type="evidence" value="ECO:0007669"/>
    <property type="project" value="InterPro"/>
</dbReference>